<sequence>MPRRLPGCFYKDCFCFNTSDFAPYWAEIIGYSCGAVFAVGWWLFIDAIMFAGSHALPVSVAFDDWVPGILNTMALIMINSVDKNLLNGAENLFYGDGGVAWKARLFAFLGVALGIGSLGGSITILALKYINPGYVGEQAWTGFAIVAQNFLIFVSGMCLWLFRSLERGEEYSIALP</sequence>
<dbReference type="PANTHER" id="PTHR13180">
    <property type="entry name" value="SMALL MEMBRANE PROTEIN-RELATED"/>
    <property type="match status" value="1"/>
</dbReference>
<evidence type="ECO:0000256" key="4">
    <source>
        <dbReference type="ARBA" id="ARBA00022989"/>
    </source>
</evidence>
<gene>
    <name evidence="7" type="ORF">BCR44DRAFT_135426</name>
</gene>
<dbReference type="OrthoDB" id="268928at2759"/>
<reference evidence="7 8" key="1">
    <citation type="submission" date="2016-07" db="EMBL/GenBank/DDBJ databases">
        <title>Pervasive Adenine N6-methylation of Active Genes in Fungi.</title>
        <authorList>
            <consortium name="DOE Joint Genome Institute"/>
            <person name="Mondo S.J."/>
            <person name="Dannebaum R.O."/>
            <person name="Kuo R.C."/>
            <person name="Labutti K."/>
            <person name="Haridas S."/>
            <person name="Kuo A."/>
            <person name="Salamov A."/>
            <person name="Ahrendt S.R."/>
            <person name="Lipzen A."/>
            <person name="Sullivan W."/>
            <person name="Andreopoulos W.B."/>
            <person name="Clum A."/>
            <person name="Lindquist E."/>
            <person name="Daum C."/>
            <person name="Ramamoorthy G.K."/>
            <person name="Gryganskyi A."/>
            <person name="Culley D."/>
            <person name="Magnuson J.K."/>
            <person name="James T.Y."/>
            <person name="O'Malley M.A."/>
            <person name="Stajich J.E."/>
            <person name="Spatafora J.W."/>
            <person name="Visel A."/>
            <person name="Grigoriev I.V."/>
        </authorList>
    </citation>
    <scope>NUCLEOTIDE SEQUENCE [LARGE SCALE GENOMIC DNA]</scope>
    <source>
        <strain evidence="7 8">PL171</strain>
    </source>
</reference>
<dbReference type="EMBL" id="MCFL01000065">
    <property type="protein sequence ID" value="ORZ31178.1"/>
    <property type="molecule type" value="Genomic_DNA"/>
</dbReference>
<dbReference type="InterPro" id="IPR007919">
    <property type="entry name" value="UPF0220"/>
</dbReference>
<comment type="subcellular location">
    <subcellularLocation>
        <location evidence="1">Membrane</location>
        <topology evidence="1">Multi-pass membrane protein</topology>
    </subcellularLocation>
</comment>
<proteinExistence type="inferred from homology"/>
<keyword evidence="3 6" id="KW-0812">Transmembrane</keyword>
<dbReference type="AlphaFoldDB" id="A0A1Y2H9B1"/>
<evidence type="ECO:0000256" key="5">
    <source>
        <dbReference type="ARBA" id="ARBA00023136"/>
    </source>
</evidence>
<evidence type="ECO:0000256" key="3">
    <source>
        <dbReference type="ARBA" id="ARBA00022692"/>
    </source>
</evidence>
<keyword evidence="5 6" id="KW-0472">Membrane</keyword>
<evidence type="ECO:0000313" key="8">
    <source>
        <dbReference type="Proteomes" id="UP000193411"/>
    </source>
</evidence>
<keyword evidence="4 6" id="KW-1133">Transmembrane helix</keyword>
<comment type="similarity">
    <text evidence="2">Belongs to the UPF0220 family.</text>
</comment>
<feature type="transmembrane region" description="Helical" evidence="6">
    <location>
        <begin position="21"/>
        <end position="45"/>
    </location>
</feature>
<evidence type="ECO:0000256" key="2">
    <source>
        <dbReference type="ARBA" id="ARBA00005335"/>
    </source>
</evidence>
<organism evidence="7 8">
    <name type="scientific">Catenaria anguillulae PL171</name>
    <dbReference type="NCBI Taxonomy" id="765915"/>
    <lineage>
        <taxon>Eukaryota</taxon>
        <taxon>Fungi</taxon>
        <taxon>Fungi incertae sedis</taxon>
        <taxon>Blastocladiomycota</taxon>
        <taxon>Blastocladiomycetes</taxon>
        <taxon>Blastocladiales</taxon>
        <taxon>Catenariaceae</taxon>
        <taxon>Catenaria</taxon>
    </lineage>
</organism>
<feature type="transmembrane region" description="Helical" evidence="6">
    <location>
        <begin position="103"/>
        <end position="127"/>
    </location>
</feature>
<name>A0A1Y2H9B1_9FUNG</name>
<evidence type="ECO:0000313" key="7">
    <source>
        <dbReference type="EMBL" id="ORZ31178.1"/>
    </source>
</evidence>
<feature type="transmembrane region" description="Helical" evidence="6">
    <location>
        <begin position="139"/>
        <end position="162"/>
    </location>
</feature>
<protein>
    <submittedName>
        <fullName evidence="7">Uncharacterized protein</fullName>
    </submittedName>
</protein>
<comment type="caution">
    <text evidence="7">The sequence shown here is derived from an EMBL/GenBank/DDBJ whole genome shotgun (WGS) entry which is preliminary data.</text>
</comment>
<evidence type="ECO:0000256" key="1">
    <source>
        <dbReference type="ARBA" id="ARBA00004141"/>
    </source>
</evidence>
<dbReference type="Pfam" id="PF05255">
    <property type="entry name" value="UPF0220"/>
    <property type="match status" value="1"/>
</dbReference>
<accession>A0A1Y2H9B1</accession>
<dbReference type="GO" id="GO:0016020">
    <property type="term" value="C:membrane"/>
    <property type="evidence" value="ECO:0007669"/>
    <property type="project" value="UniProtKB-SubCell"/>
</dbReference>
<dbReference type="Proteomes" id="UP000193411">
    <property type="component" value="Unassembled WGS sequence"/>
</dbReference>
<keyword evidence="8" id="KW-1185">Reference proteome</keyword>
<dbReference type="STRING" id="765915.A0A1Y2H9B1"/>
<evidence type="ECO:0000256" key="6">
    <source>
        <dbReference type="SAM" id="Phobius"/>
    </source>
</evidence>